<dbReference type="PANTHER" id="PTHR30154:SF53">
    <property type="entry name" value="HTH-TYPE TRANSCRIPTIONAL REGULATOR LRPC"/>
    <property type="match status" value="1"/>
</dbReference>
<dbReference type="Proteomes" id="UP001185012">
    <property type="component" value="Unassembled WGS sequence"/>
</dbReference>
<comment type="caution">
    <text evidence="5">The sequence shown here is derived from an EMBL/GenBank/DDBJ whole genome shotgun (WGS) entry which is preliminary data.</text>
</comment>
<keyword evidence="2" id="KW-0238">DNA-binding</keyword>
<feature type="domain" description="HTH asnC-type" evidence="4">
    <location>
        <begin position="1"/>
        <end position="62"/>
    </location>
</feature>
<dbReference type="InterPro" id="IPR011991">
    <property type="entry name" value="ArsR-like_HTH"/>
</dbReference>
<evidence type="ECO:0000256" key="2">
    <source>
        <dbReference type="ARBA" id="ARBA00023125"/>
    </source>
</evidence>
<dbReference type="SUPFAM" id="SSF54909">
    <property type="entry name" value="Dimeric alpha+beta barrel"/>
    <property type="match status" value="1"/>
</dbReference>
<organism evidence="5 6">
    <name type="scientific">Desmospora profundinema</name>
    <dbReference type="NCBI Taxonomy" id="1571184"/>
    <lineage>
        <taxon>Bacteria</taxon>
        <taxon>Bacillati</taxon>
        <taxon>Bacillota</taxon>
        <taxon>Bacilli</taxon>
        <taxon>Bacillales</taxon>
        <taxon>Thermoactinomycetaceae</taxon>
        <taxon>Desmospora</taxon>
    </lineage>
</organism>
<keyword evidence="3" id="KW-0804">Transcription</keyword>
<dbReference type="InterPro" id="IPR011008">
    <property type="entry name" value="Dimeric_a/b-barrel"/>
</dbReference>
<evidence type="ECO:0000313" key="5">
    <source>
        <dbReference type="EMBL" id="MDR6227358.1"/>
    </source>
</evidence>
<keyword evidence="1" id="KW-0805">Transcription regulation</keyword>
<dbReference type="InterPro" id="IPR019887">
    <property type="entry name" value="Tscrpt_reg_AsnC/Lrp_C"/>
</dbReference>
<accession>A0ABU1ISD5</accession>
<dbReference type="Pfam" id="PF01037">
    <property type="entry name" value="AsnC_trans_reg"/>
    <property type="match status" value="1"/>
</dbReference>
<dbReference type="InterPro" id="IPR036388">
    <property type="entry name" value="WH-like_DNA-bd_sf"/>
</dbReference>
<evidence type="ECO:0000313" key="6">
    <source>
        <dbReference type="Proteomes" id="UP001185012"/>
    </source>
</evidence>
<evidence type="ECO:0000256" key="3">
    <source>
        <dbReference type="ARBA" id="ARBA00023163"/>
    </source>
</evidence>
<dbReference type="SMART" id="SM00344">
    <property type="entry name" value="HTH_ASNC"/>
    <property type="match status" value="1"/>
</dbReference>
<dbReference type="PROSITE" id="PS50956">
    <property type="entry name" value="HTH_ASNC_2"/>
    <property type="match status" value="1"/>
</dbReference>
<dbReference type="CDD" id="cd00090">
    <property type="entry name" value="HTH_ARSR"/>
    <property type="match status" value="1"/>
</dbReference>
<dbReference type="Pfam" id="PF13412">
    <property type="entry name" value="HTH_24"/>
    <property type="match status" value="1"/>
</dbReference>
<gene>
    <name evidence="5" type="ORF">JOE21_003373</name>
</gene>
<dbReference type="PRINTS" id="PR00033">
    <property type="entry name" value="HTHASNC"/>
</dbReference>
<evidence type="ECO:0000259" key="4">
    <source>
        <dbReference type="PROSITE" id="PS50956"/>
    </source>
</evidence>
<dbReference type="EMBL" id="JAVDQG010000009">
    <property type="protein sequence ID" value="MDR6227358.1"/>
    <property type="molecule type" value="Genomic_DNA"/>
</dbReference>
<sequence>MDHIDLKILERLQEDARLTFSQLARELHLSHPSVAERVRRLQDKGVIEKFTARVPPQKVNRSVLVIIQVGEIKIPCKEFEKEIQAEPAILECHRVTGSISYFIKAAVPSMSELEKLVDKLTPISRVYTSVVLSSPITSRTLLPLPVEADHKR</sequence>
<evidence type="ECO:0000256" key="1">
    <source>
        <dbReference type="ARBA" id="ARBA00023015"/>
    </source>
</evidence>
<dbReference type="SUPFAM" id="SSF46785">
    <property type="entry name" value="Winged helix' DNA-binding domain"/>
    <property type="match status" value="1"/>
</dbReference>
<proteinExistence type="predicted"/>
<dbReference type="Gene3D" id="3.30.70.920">
    <property type="match status" value="1"/>
</dbReference>
<dbReference type="InterPro" id="IPR019888">
    <property type="entry name" value="Tscrpt_reg_AsnC-like"/>
</dbReference>
<name>A0ABU1ISD5_9BACL</name>
<dbReference type="PANTHER" id="PTHR30154">
    <property type="entry name" value="LEUCINE-RESPONSIVE REGULATORY PROTEIN"/>
    <property type="match status" value="1"/>
</dbReference>
<dbReference type="InterPro" id="IPR036390">
    <property type="entry name" value="WH_DNA-bd_sf"/>
</dbReference>
<dbReference type="InterPro" id="IPR000485">
    <property type="entry name" value="AsnC-type_HTH_dom"/>
</dbReference>
<dbReference type="Gene3D" id="1.10.10.10">
    <property type="entry name" value="Winged helix-like DNA-binding domain superfamily/Winged helix DNA-binding domain"/>
    <property type="match status" value="1"/>
</dbReference>
<keyword evidence="6" id="KW-1185">Reference proteome</keyword>
<dbReference type="RefSeq" id="WP_309868365.1">
    <property type="nucleotide sequence ID" value="NZ_JAVDQG010000009.1"/>
</dbReference>
<reference evidence="5 6" key="1">
    <citation type="submission" date="2023-07" db="EMBL/GenBank/DDBJ databases">
        <title>Genomic Encyclopedia of Type Strains, Phase IV (KMG-IV): sequencing the most valuable type-strain genomes for metagenomic binning, comparative biology and taxonomic classification.</title>
        <authorList>
            <person name="Goeker M."/>
        </authorList>
    </citation>
    <scope>NUCLEOTIDE SEQUENCE [LARGE SCALE GENOMIC DNA]</scope>
    <source>
        <strain evidence="5 6">DSM 45903</strain>
    </source>
</reference>
<protein>
    <submittedName>
        <fullName evidence="5">Lrp/AsnC family leucine-responsive transcriptional regulator</fullName>
    </submittedName>
</protein>